<dbReference type="AlphaFoldDB" id="A0A8K0D9Z5"/>
<evidence type="ECO:0000256" key="1">
    <source>
        <dbReference type="SAM" id="MobiDB-lite"/>
    </source>
</evidence>
<dbReference type="OrthoDB" id="10057240at2759"/>
<feature type="compositionally biased region" description="Polar residues" evidence="1">
    <location>
        <begin position="54"/>
        <end position="68"/>
    </location>
</feature>
<keyword evidence="4" id="KW-1185">Reference proteome</keyword>
<dbReference type="EMBL" id="VTPC01001457">
    <property type="protein sequence ID" value="KAF2901899.1"/>
    <property type="molecule type" value="Genomic_DNA"/>
</dbReference>
<organism evidence="3 4">
    <name type="scientific">Ignelater luminosus</name>
    <name type="common">Cucubano</name>
    <name type="synonym">Pyrophorus luminosus</name>
    <dbReference type="NCBI Taxonomy" id="2038154"/>
    <lineage>
        <taxon>Eukaryota</taxon>
        <taxon>Metazoa</taxon>
        <taxon>Ecdysozoa</taxon>
        <taxon>Arthropoda</taxon>
        <taxon>Hexapoda</taxon>
        <taxon>Insecta</taxon>
        <taxon>Pterygota</taxon>
        <taxon>Neoptera</taxon>
        <taxon>Endopterygota</taxon>
        <taxon>Coleoptera</taxon>
        <taxon>Polyphaga</taxon>
        <taxon>Elateriformia</taxon>
        <taxon>Elateroidea</taxon>
        <taxon>Elateridae</taxon>
        <taxon>Agrypninae</taxon>
        <taxon>Pyrophorini</taxon>
        <taxon>Ignelater</taxon>
    </lineage>
</organism>
<evidence type="ECO:0000313" key="3">
    <source>
        <dbReference type="EMBL" id="KAF2901899.1"/>
    </source>
</evidence>
<reference evidence="3" key="1">
    <citation type="submission" date="2019-08" db="EMBL/GenBank/DDBJ databases">
        <title>The genome of the North American firefly Photinus pyralis.</title>
        <authorList>
            <consortium name="Photinus pyralis genome working group"/>
            <person name="Fallon T.R."/>
            <person name="Sander Lower S.E."/>
            <person name="Weng J.-K."/>
        </authorList>
    </citation>
    <scope>NUCLEOTIDE SEQUENCE</scope>
    <source>
        <strain evidence="3">TRF0915ILg1</strain>
        <tissue evidence="3">Whole body</tissue>
    </source>
</reference>
<dbReference type="PANTHER" id="PTHR47272:SF1">
    <property type="entry name" value="PIGGYBAC TRANSPOSABLE ELEMENT-DERIVED PROTEIN 3-LIKE"/>
    <property type="match status" value="1"/>
</dbReference>
<feature type="domain" description="PiggyBac transposable element-derived protein" evidence="2">
    <location>
        <begin position="86"/>
        <end position="162"/>
    </location>
</feature>
<proteinExistence type="predicted"/>
<dbReference type="Proteomes" id="UP000801492">
    <property type="component" value="Unassembled WGS sequence"/>
</dbReference>
<protein>
    <recommendedName>
        <fullName evidence="2">PiggyBac transposable element-derived protein domain-containing protein</fullName>
    </recommendedName>
</protein>
<comment type="caution">
    <text evidence="3">The sequence shown here is derived from an EMBL/GenBank/DDBJ whole genome shotgun (WGS) entry which is preliminary data.</text>
</comment>
<accession>A0A8K0D9Z5</accession>
<name>A0A8K0D9Z5_IGNLU</name>
<feature type="region of interest" description="Disordered" evidence="1">
    <location>
        <begin position="54"/>
        <end position="81"/>
    </location>
</feature>
<sequence>MHNIQNADSVDITVLPPQPDILSDCDEGDDDVTCENKVNDVLVNVEIQLQGPNVCSGDNENFGNQDNNSKTKSSKTTKTMRDNRTNKCPLLNSKEVLILKWNDNKCVTMGTNFDTIESLCKAIRWSKSSQQKLSVPQPNIIETYNKHMGGVDHHDLLVGKYPEITTG</sequence>
<dbReference type="Pfam" id="PF13843">
    <property type="entry name" value="DDE_Tnp_1_7"/>
    <property type="match status" value="1"/>
</dbReference>
<dbReference type="InterPro" id="IPR029526">
    <property type="entry name" value="PGBD"/>
</dbReference>
<gene>
    <name evidence="3" type="ORF">ILUMI_04285</name>
</gene>
<evidence type="ECO:0000313" key="4">
    <source>
        <dbReference type="Proteomes" id="UP000801492"/>
    </source>
</evidence>
<evidence type="ECO:0000259" key="2">
    <source>
        <dbReference type="Pfam" id="PF13843"/>
    </source>
</evidence>
<dbReference type="PANTHER" id="PTHR47272">
    <property type="entry name" value="DDE_TNP_1_7 DOMAIN-CONTAINING PROTEIN"/>
    <property type="match status" value="1"/>
</dbReference>